<protein>
    <submittedName>
        <fullName evidence="2">Uncharacterized protein</fullName>
    </submittedName>
</protein>
<dbReference type="AlphaFoldDB" id="A0AAJ0M7H9"/>
<evidence type="ECO:0000256" key="1">
    <source>
        <dbReference type="SAM" id="Phobius"/>
    </source>
</evidence>
<dbReference type="PANTHER" id="PTHR35043:SF9">
    <property type="match status" value="1"/>
</dbReference>
<sequence>MDTIPGNHNGIVGHKLSDTIFGSENDAVNHGLSGWQPEPSNRGTFGILSTCLITLGLCIWSAIHLNLPARTETPWVALCQLPEWLKVVELWPWNRFCWPGQFVRRVEWMLLGFFAPELVAFAAYQQYSSARSLTTGMKPQFSGDTTDPDMEALQPAIERQNEWTIVHSYFVVMGGYEVVAESKAHDFLPRTRAYNGLRKGLRLTPEGFRILAERFPHLIPDQPREKIEDKSKGDALAKAFVCIQSLWFCAQCFTRMYQQMGISLLELNTLGHTLCALLIYCVWWNKPLDILEPEQIWLREEAELQLVAAMCTTAKLDRRRSECERWMDVLHGTKKAMYSPPLGTMQKWGVEHYRKAIPYTLGSLSFPDASWGAERVTPHTDQTGVSQKSLFFPVISSGAGKRNRRWIMGLGNAVAYPTLPLAPGETGLLETEGHQSKSYLPGREGVFDTCLPQATTEKCPPGFRRLVVNISQFEECEGIFVEDIVRQHQVDRGRTRPTDTKTMTIDVSEGDFQRWKLVAQSLDQVREFAGRRITLLSDRLPNFPRLEAIRRYRWLYFGLTITGFAYGGLHCLAWNAPFSRDEQKQLWRMSSPTVASTGVLVLLLYSWELSPPYWRSDEGRFSAENWLGIGESMGRFKKSYWIADMIVPPFEWIVQLGKMVFDFLIVPGVLLFYCFARVYLVVECFISLEHLPASVYDVPKWSKYVPHIF</sequence>
<keyword evidence="3" id="KW-1185">Reference proteome</keyword>
<evidence type="ECO:0000313" key="3">
    <source>
        <dbReference type="Proteomes" id="UP001275084"/>
    </source>
</evidence>
<dbReference type="EMBL" id="JAUIQD010000009">
    <property type="protein sequence ID" value="KAK3339704.1"/>
    <property type="molecule type" value="Genomic_DNA"/>
</dbReference>
<accession>A0AAJ0M7H9</accession>
<keyword evidence="1" id="KW-1133">Transmembrane helix</keyword>
<reference evidence="2" key="2">
    <citation type="submission" date="2023-06" db="EMBL/GenBank/DDBJ databases">
        <authorList>
            <consortium name="Lawrence Berkeley National Laboratory"/>
            <person name="Haridas S."/>
            <person name="Hensen N."/>
            <person name="Bonometti L."/>
            <person name="Westerberg I."/>
            <person name="Brannstrom I.O."/>
            <person name="Guillou S."/>
            <person name="Cros-Aarteil S."/>
            <person name="Calhoun S."/>
            <person name="Kuo A."/>
            <person name="Mondo S."/>
            <person name="Pangilinan J."/>
            <person name="Riley R."/>
            <person name="Labutti K."/>
            <person name="Andreopoulos B."/>
            <person name="Lipzen A."/>
            <person name="Chen C."/>
            <person name="Yanf M."/>
            <person name="Daum C."/>
            <person name="Ng V."/>
            <person name="Clum A."/>
            <person name="Steindorff A."/>
            <person name="Ohm R."/>
            <person name="Martin F."/>
            <person name="Silar P."/>
            <person name="Natvig D."/>
            <person name="Lalanne C."/>
            <person name="Gautier V."/>
            <person name="Ament-Velasquez S.L."/>
            <person name="Kruys A."/>
            <person name="Hutchinson M.I."/>
            <person name="Powell A.J."/>
            <person name="Barry K."/>
            <person name="Miller A.N."/>
            <person name="Grigoriev I.V."/>
            <person name="Debuchy R."/>
            <person name="Gladieux P."/>
            <person name="Thoren M.H."/>
            <person name="Johannesson H."/>
        </authorList>
    </citation>
    <scope>NUCLEOTIDE SEQUENCE</scope>
    <source>
        <strain evidence="2">CBS 955.72</strain>
    </source>
</reference>
<organism evidence="2 3">
    <name type="scientific">Lasiosphaeria hispida</name>
    <dbReference type="NCBI Taxonomy" id="260671"/>
    <lineage>
        <taxon>Eukaryota</taxon>
        <taxon>Fungi</taxon>
        <taxon>Dikarya</taxon>
        <taxon>Ascomycota</taxon>
        <taxon>Pezizomycotina</taxon>
        <taxon>Sordariomycetes</taxon>
        <taxon>Sordariomycetidae</taxon>
        <taxon>Sordariales</taxon>
        <taxon>Lasiosphaeriaceae</taxon>
        <taxon>Lasiosphaeria</taxon>
    </lineage>
</organism>
<dbReference type="Proteomes" id="UP001275084">
    <property type="component" value="Unassembled WGS sequence"/>
</dbReference>
<feature type="transmembrane region" description="Helical" evidence="1">
    <location>
        <begin position="586"/>
        <end position="607"/>
    </location>
</feature>
<proteinExistence type="predicted"/>
<comment type="caution">
    <text evidence="2">The sequence shown here is derived from an EMBL/GenBank/DDBJ whole genome shotgun (WGS) entry which is preliminary data.</text>
</comment>
<evidence type="ECO:0000313" key="2">
    <source>
        <dbReference type="EMBL" id="KAK3339704.1"/>
    </source>
</evidence>
<reference evidence="2" key="1">
    <citation type="journal article" date="2023" name="Mol. Phylogenet. Evol.">
        <title>Genome-scale phylogeny and comparative genomics of the fungal order Sordariales.</title>
        <authorList>
            <person name="Hensen N."/>
            <person name="Bonometti L."/>
            <person name="Westerberg I."/>
            <person name="Brannstrom I.O."/>
            <person name="Guillou S."/>
            <person name="Cros-Aarteil S."/>
            <person name="Calhoun S."/>
            <person name="Haridas S."/>
            <person name="Kuo A."/>
            <person name="Mondo S."/>
            <person name="Pangilinan J."/>
            <person name="Riley R."/>
            <person name="LaButti K."/>
            <person name="Andreopoulos B."/>
            <person name="Lipzen A."/>
            <person name="Chen C."/>
            <person name="Yan M."/>
            <person name="Daum C."/>
            <person name="Ng V."/>
            <person name="Clum A."/>
            <person name="Steindorff A."/>
            <person name="Ohm R.A."/>
            <person name="Martin F."/>
            <person name="Silar P."/>
            <person name="Natvig D.O."/>
            <person name="Lalanne C."/>
            <person name="Gautier V."/>
            <person name="Ament-Velasquez S.L."/>
            <person name="Kruys A."/>
            <person name="Hutchinson M.I."/>
            <person name="Powell A.J."/>
            <person name="Barry K."/>
            <person name="Miller A.N."/>
            <person name="Grigoriev I.V."/>
            <person name="Debuchy R."/>
            <person name="Gladieux P."/>
            <person name="Hiltunen Thoren M."/>
            <person name="Johannesson H."/>
        </authorList>
    </citation>
    <scope>NUCLEOTIDE SEQUENCE</scope>
    <source>
        <strain evidence="2">CBS 955.72</strain>
    </source>
</reference>
<feature type="transmembrane region" description="Helical" evidence="1">
    <location>
        <begin position="554"/>
        <end position="574"/>
    </location>
</feature>
<gene>
    <name evidence="2" type="ORF">B0T25DRAFT_361946</name>
</gene>
<feature type="transmembrane region" description="Helical" evidence="1">
    <location>
        <begin position="659"/>
        <end position="680"/>
    </location>
</feature>
<name>A0AAJ0M7H9_9PEZI</name>
<dbReference type="PANTHER" id="PTHR35043">
    <property type="entry name" value="TRANSCRIPTION FACTOR DOMAIN-CONTAINING PROTEIN"/>
    <property type="match status" value="1"/>
</dbReference>
<keyword evidence="1" id="KW-0472">Membrane</keyword>
<keyword evidence="1" id="KW-0812">Transmembrane</keyword>